<dbReference type="SUPFAM" id="SSF48613">
    <property type="entry name" value="Heme oxygenase-like"/>
    <property type="match status" value="1"/>
</dbReference>
<dbReference type="InterPro" id="IPR016084">
    <property type="entry name" value="Haem_Oase-like_multi-hlx"/>
</dbReference>
<dbReference type="EMBL" id="KN833835">
    <property type="protein sequence ID" value="KIK17239.1"/>
    <property type="molecule type" value="Genomic_DNA"/>
</dbReference>
<dbReference type="OrthoDB" id="3051059at2759"/>
<gene>
    <name evidence="1" type="ORF">PISMIDRAFT_233218</name>
</gene>
<dbReference type="InterPro" id="IPR035992">
    <property type="entry name" value="Ricin_B-like_lectins"/>
</dbReference>
<sequence>MIPILRSSEPVSFWRTNTNSLKRYYIILLPCVLSYWEIANRLVKKELSAKNVVYHEAWTEVNDDESSVTKYKKFINAHIKAKGGIDKWKDMFGTACKLETGIFNTGWKHPTPYQIIPKGTYSIHNAESVVLANENVENFLRSPSGKLLAAYFPSDPGSSVVGVNSTGSDNEKWDVDVTMNGYTFQNVGTKLYLGIATESGRQEYRVLKVVAKPYYWWINPYQNQPSQGSPLHQILESTSLRYTLHADVEVLKSVNHDGSSSFSHTPVRYTS</sequence>
<dbReference type="Gene3D" id="1.20.910.10">
    <property type="entry name" value="Heme oxygenase-like"/>
    <property type="match status" value="1"/>
</dbReference>
<reference evidence="1 2" key="1">
    <citation type="submission" date="2014-04" db="EMBL/GenBank/DDBJ databases">
        <authorList>
            <consortium name="DOE Joint Genome Institute"/>
            <person name="Kuo A."/>
            <person name="Kohler A."/>
            <person name="Costa M.D."/>
            <person name="Nagy L.G."/>
            <person name="Floudas D."/>
            <person name="Copeland A."/>
            <person name="Barry K.W."/>
            <person name="Cichocki N."/>
            <person name="Veneault-Fourrey C."/>
            <person name="LaButti K."/>
            <person name="Lindquist E.A."/>
            <person name="Lipzen A."/>
            <person name="Lundell T."/>
            <person name="Morin E."/>
            <person name="Murat C."/>
            <person name="Sun H."/>
            <person name="Tunlid A."/>
            <person name="Henrissat B."/>
            <person name="Grigoriev I.V."/>
            <person name="Hibbett D.S."/>
            <person name="Martin F."/>
            <person name="Nordberg H.P."/>
            <person name="Cantor M.N."/>
            <person name="Hua S.X."/>
        </authorList>
    </citation>
    <scope>NUCLEOTIDE SEQUENCE [LARGE SCALE GENOMIC DNA]</scope>
    <source>
        <strain evidence="1 2">441</strain>
    </source>
</reference>
<dbReference type="Proteomes" id="UP000054018">
    <property type="component" value="Unassembled WGS sequence"/>
</dbReference>
<evidence type="ECO:0000313" key="1">
    <source>
        <dbReference type="EMBL" id="KIK17239.1"/>
    </source>
</evidence>
<dbReference type="STRING" id="765257.A0A0C9YT74"/>
<dbReference type="AlphaFoldDB" id="A0A0C9YT74"/>
<dbReference type="SUPFAM" id="SSF50370">
    <property type="entry name" value="Ricin B-like lectins"/>
    <property type="match status" value="1"/>
</dbReference>
<dbReference type="HOGENOM" id="CLU_1027183_0_0_1"/>
<evidence type="ECO:0000313" key="2">
    <source>
        <dbReference type="Proteomes" id="UP000054018"/>
    </source>
</evidence>
<organism evidence="1 2">
    <name type="scientific">Pisolithus microcarpus 441</name>
    <dbReference type="NCBI Taxonomy" id="765257"/>
    <lineage>
        <taxon>Eukaryota</taxon>
        <taxon>Fungi</taxon>
        <taxon>Dikarya</taxon>
        <taxon>Basidiomycota</taxon>
        <taxon>Agaricomycotina</taxon>
        <taxon>Agaricomycetes</taxon>
        <taxon>Agaricomycetidae</taxon>
        <taxon>Boletales</taxon>
        <taxon>Sclerodermatineae</taxon>
        <taxon>Pisolithaceae</taxon>
        <taxon>Pisolithus</taxon>
    </lineage>
</organism>
<proteinExistence type="predicted"/>
<protein>
    <submittedName>
        <fullName evidence="1">Uncharacterized protein</fullName>
    </submittedName>
</protein>
<name>A0A0C9YT74_9AGAM</name>
<dbReference type="Gene3D" id="2.80.10.50">
    <property type="match status" value="1"/>
</dbReference>
<accession>A0A0C9YT74</accession>
<reference evidence="2" key="2">
    <citation type="submission" date="2015-01" db="EMBL/GenBank/DDBJ databases">
        <title>Evolutionary Origins and Diversification of the Mycorrhizal Mutualists.</title>
        <authorList>
            <consortium name="DOE Joint Genome Institute"/>
            <consortium name="Mycorrhizal Genomics Consortium"/>
            <person name="Kohler A."/>
            <person name="Kuo A."/>
            <person name="Nagy L.G."/>
            <person name="Floudas D."/>
            <person name="Copeland A."/>
            <person name="Barry K.W."/>
            <person name="Cichocki N."/>
            <person name="Veneault-Fourrey C."/>
            <person name="LaButti K."/>
            <person name="Lindquist E.A."/>
            <person name="Lipzen A."/>
            <person name="Lundell T."/>
            <person name="Morin E."/>
            <person name="Murat C."/>
            <person name="Riley R."/>
            <person name="Ohm R."/>
            <person name="Sun H."/>
            <person name="Tunlid A."/>
            <person name="Henrissat B."/>
            <person name="Grigoriev I.V."/>
            <person name="Hibbett D.S."/>
            <person name="Martin F."/>
        </authorList>
    </citation>
    <scope>NUCLEOTIDE SEQUENCE [LARGE SCALE GENOMIC DNA]</scope>
    <source>
        <strain evidence="2">441</strain>
    </source>
</reference>
<keyword evidence="2" id="KW-1185">Reference proteome</keyword>